<evidence type="ECO:0000313" key="1">
    <source>
        <dbReference type="EMBL" id="MAA13534.1"/>
    </source>
</evidence>
<sequence length="126" mass="13331">MLCSISASFTLRCLARQRGIPGPALSPLRTPPPPAALCSDTILRPASVCACLAVAHSGCALIGRYFSCRTACGATIQASILGEKTALCAHTHTCQLWIKHGSERAPPVFIRLFSSLSCSRCNISML</sequence>
<dbReference type="EMBL" id="GFPF01002388">
    <property type="protein sequence ID" value="MAA13534.1"/>
    <property type="molecule type" value="Transcribed_RNA"/>
</dbReference>
<organism evidence="1">
    <name type="scientific">Rhipicephalus zambeziensis</name>
    <dbReference type="NCBI Taxonomy" id="60191"/>
    <lineage>
        <taxon>Eukaryota</taxon>
        <taxon>Metazoa</taxon>
        <taxon>Ecdysozoa</taxon>
        <taxon>Arthropoda</taxon>
        <taxon>Chelicerata</taxon>
        <taxon>Arachnida</taxon>
        <taxon>Acari</taxon>
        <taxon>Parasitiformes</taxon>
        <taxon>Ixodida</taxon>
        <taxon>Ixodoidea</taxon>
        <taxon>Ixodidae</taxon>
        <taxon>Rhipicephalinae</taxon>
        <taxon>Rhipicephalus</taxon>
        <taxon>Rhipicephalus</taxon>
    </lineage>
</organism>
<reference evidence="1" key="1">
    <citation type="journal article" date="2017" name="Parasit. Vectors">
        <title>Sialotranscriptomics of Rhipicephalus zambeziensis reveals intricate expression profiles of secretory proteins and suggests tight temporal transcriptional regulation during blood-feeding.</title>
        <authorList>
            <person name="de Castro M.H."/>
            <person name="de Klerk D."/>
            <person name="Pienaar R."/>
            <person name="Rees D.J.G."/>
            <person name="Mans B.J."/>
        </authorList>
    </citation>
    <scope>NUCLEOTIDE SEQUENCE</scope>
    <source>
        <tissue evidence="1">Salivary glands</tissue>
    </source>
</reference>
<dbReference type="AlphaFoldDB" id="A0A224YHU0"/>
<protein>
    <submittedName>
        <fullName evidence="1">Uncharacterized protein</fullName>
    </submittedName>
</protein>
<proteinExistence type="predicted"/>
<name>A0A224YHU0_9ACAR</name>
<accession>A0A224YHU0</accession>